<sequence length="217" mass="23595">MSALIHVATLLQDAARADQLHRCARAAGAQLAFLQGGDPTLTHLLDRLHADGVRAVRLEPVSTDDLPYARSWIGRVAGHWRRQQADPPVIEFGGRTVTGGEAPLSSPAWEQPPRYRHHLLVCRGPRCSARGADETYREILRSLVMAGLTDADVLMAQTGCLFPCNHGPVAVVHPDGTWYGPVRPDGAERLVREHLGAGRPVDDLRIPRTPAPIEGEA</sequence>
<dbReference type="RefSeq" id="WP_349876457.1">
    <property type="nucleotide sequence ID" value="NZ_CP157974.1"/>
</dbReference>
<evidence type="ECO:0000313" key="1">
    <source>
        <dbReference type="EMBL" id="XBT79968.1"/>
    </source>
</evidence>
<organism evidence="1">
    <name type="scientific">Micromonospora sp. HUAS YX12</name>
    <dbReference type="NCBI Taxonomy" id="3156396"/>
    <lineage>
        <taxon>Bacteria</taxon>
        <taxon>Bacillati</taxon>
        <taxon>Actinomycetota</taxon>
        <taxon>Actinomycetes</taxon>
        <taxon>Micromonosporales</taxon>
        <taxon>Micromonosporaceae</taxon>
        <taxon>Micromonospora</taxon>
    </lineage>
</organism>
<dbReference type="CDD" id="cd02980">
    <property type="entry name" value="TRX_Fd_family"/>
    <property type="match status" value="1"/>
</dbReference>
<name>A0AAU7QUX7_9ACTN</name>
<gene>
    <name evidence="1" type="ORF">ABIH81_20185</name>
</gene>
<dbReference type="SUPFAM" id="SSF52833">
    <property type="entry name" value="Thioredoxin-like"/>
    <property type="match status" value="1"/>
</dbReference>
<dbReference type="Pfam" id="PF01257">
    <property type="entry name" value="2Fe-2S_thioredx"/>
    <property type="match status" value="1"/>
</dbReference>
<dbReference type="Gene3D" id="3.40.30.10">
    <property type="entry name" value="Glutaredoxin"/>
    <property type="match status" value="1"/>
</dbReference>
<protein>
    <submittedName>
        <fullName evidence="1">(2Fe-2S) ferredoxin domain-containing protein</fullName>
    </submittedName>
</protein>
<reference evidence="1" key="1">
    <citation type="submission" date="2024-06" db="EMBL/GenBank/DDBJ databases">
        <title>Micromonospora sp. strain HUAS YX12 genome sequences.</title>
        <authorList>
            <person name="Mo P."/>
        </authorList>
    </citation>
    <scope>NUCLEOTIDE SEQUENCE</scope>
    <source>
        <strain evidence="1">HUAS YX12</strain>
    </source>
</reference>
<proteinExistence type="predicted"/>
<dbReference type="EMBL" id="CP157974">
    <property type="protein sequence ID" value="XBT79968.1"/>
    <property type="molecule type" value="Genomic_DNA"/>
</dbReference>
<dbReference type="InterPro" id="IPR036249">
    <property type="entry name" value="Thioredoxin-like_sf"/>
</dbReference>
<accession>A0AAU7QUX7</accession>
<dbReference type="AlphaFoldDB" id="A0AAU7QUX7"/>